<evidence type="ECO:0000313" key="1">
    <source>
        <dbReference type="EMBL" id="KAK2564491.1"/>
    </source>
</evidence>
<evidence type="ECO:0000313" key="2">
    <source>
        <dbReference type="Proteomes" id="UP001249851"/>
    </source>
</evidence>
<organism evidence="1 2">
    <name type="scientific">Acropora cervicornis</name>
    <name type="common">Staghorn coral</name>
    <dbReference type="NCBI Taxonomy" id="6130"/>
    <lineage>
        <taxon>Eukaryota</taxon>
        <taxon>Metazoa</taxon>
        <taxon>Cnidaria</taxon>
        <taxon>Anthozoa</taxon>
        <taxon>Hexacorallia</taxon>
        <taxon>Scleractinia</taxon>
        <taxon>Astrocoeniina</taxon>
        <taxon>Acroporidae</taxon>
        <taxon>Acropora</taxon>
    </lineage>
</organism>
<gene>
    <name evidence="1" type="ORF">P5673_011933</name>
</gene>
<reference evidence="1" key="1">
    <citation type="journal article" date="2023" name="G3 (Bethesda)">
        <title>Whole genome assembly and annotation of the endangered Caribbean coral Acropora cervicornis.</title>
        <authorList>
            <person name="Selwyn J.D."/>
            <person name="Vollmer S.V."/>
        </authorList>
    </citation>
    <scope>NUCLEOTIDE SEQUENCE</scope>
    <source>
        <strain evidence="1">K2</strain>
    </source>
</reference>
<dbReference type="EMBL" id="JARQWQ010000022">
    <property type="protein sequence ID" value="KAK2564491.1"/>
    <property type="molecule type" value="Genomic_DNA"/>
</dbReference>
<sequence length="144" mass="16412">MLETPQEIIKQMERMVSKFLWKGPDKVKRLSVINSLKNGDLNITDLETQIKAIGLPSTPRVSDERKVAEHVNAFHLELLVPENLSLRVVKFADTFFRKKHSLSQGTFFKSALFSATGAFITLIYDAKAQSSRIYFLNSYNVPLH</sequence>
<dbReference type="Proteomes" id="UP001249851">
    <property type="component" value="Unassembled WGS sequence"/>
</dbReference>
<protein>
    <submittedName>
        <fullName evidence="1">Uncharacterized protein</fullName>
    </submittedName>
</protein>
<accession>A0AAD9QNG1</accession>
<reference evidence="1" key="2">
    <citation type="journal article" date="2023" name="Science">
        <title>Genomic signatures of disease resistance in endangered staghorn corals.</title>
        <authorList>
            <person name="Vollmer S.V."/>
            <person name="Selwyn J.D."/>
            <person name="Despard B.A."/>
            <person name="Roesel C.L."/>
        </authorList>
    </citation>
    <scope>NUCLEOTIDE SEQUENCE</scope>
    <source>
        <strain evidence="1">K2</strain>
    </source>
</reference>
<comment type="caution">
    <text evidence="1">The sequence shown here is derived from an EMBL/GenBank/DDBJ whole genome shotgun (WGS) entry which is preliminary data.</text>
</comment>
<dbReference type="AlphaFoldDB" id="A0AAD9QNG1"/>
<proteinExistence type="predicted"/>
<keyword evidence="2" id="KW-1185">Reference proteome</keyword>
<name>A0AAD9QNG1_ACRCE</name>